<keyword evidence="2" id="KW-1185">Reference proteome</keyword>
<name>A0A8J8NJL4_HALGN</name>
<dbReference type="EMBL" id="RRYP01013104">
    <property type="protein sequence ID" value="TNV76702.1"/>
    <property type="molecule type" value="Genomic_DNA"/>
</dbReference>
<protein>
    <submittedName>
        <fullName evidence="1">Uncharacterized protein</fullName>
    </submittedName>
</protein>
<reference evidence="1" key="1">
    <citation type="submission" date="2019-06" db="EMBL/GenBank/DDBJ databases">
        <authorList>
            <person name="Zheng W."/>
        </authorList>
    </citation>
    <scope>NUCLEOTIDE SEQUENCE</scope>
    <source>
        <strain evidence="1">QDHG01</strain>
    </source>
</reference>
<dbReference type="OrthoDB" id="10556692at2759"/>
<gene>
    <name evidence="1" type="ORF">FGO68_gene3657</name>
</gene>
<evidence type="ECO:0000313" key="1">
    <source>
        <dbReference type="EMBL" id="TNV76702.1"/>
    </source>
</evidence>
<organism evidence="1 2">
    <name type="scientific">Halteria grandinella</name>
    <dbReference type="NCBI Taxonomy" id="5974"/>
    <lineage>
        <taxon>Eukaryota</taxon>
        <taxon>Sar</taxon>
        <taxon>Alveolata</taxon>
        <taxon>Ciliophora</taxon>
        <taxon>Intramacronucleata</taxon>
        <taxon>Spirotrichea</taxon>
        <taxon>Stichotrichia</taxon>
        <taxon>Sporadotrichida</taxon>
        <taxon>Halteriidae</taxon>
        <taxon>Halteria</taxon>
    </lineage>
</organism>
<dbReference type="Proteomes" id="UP000785679">
    <property type="component" value="Unassembled WGS sequence"/>
</dbReference>
<dbReference type="AlphaFoldDB" id="A0A8J8NJL4"/>
<comment type="caution">
    <text evidence="1">The sequence shown here is derived from an EMBL/GenBank/DDBJ whole genome shotgun (WGS) entry which is preliminary data.</text>
</comment>
<accession>A0A8J8NJL4</accession>
<sequence length="253" mass="28883">MLVLTYAHDQLKSFVNHLPAILDIIRETTGQLFIPTSLNLSPIDRENDLMIILRSIERVDKLKLDSESILDHKRLAKQIVLKTISIVSKNLDEQRSILLKSLEQLYENEGLVLIGGIETESNQIQLMLYRQERRENTGERPPYELKIASYPLASFSDADFELSLNKAQIDSNSVMRSLIKLDGDMLVVYQENFAEDKLYMVKGYPQFIQGVSRAEFSEKMSIYLNIEEAKGGCIAVEAVTISNLKDSYLIYSQ</sequence>
<proteinExistence type="predicted"/>
<evidence type="ECO:0000313" key="2">
    <source>
        <dbReference type="Proteomes" id="UP000785679"/>
    </source>
</evidence>